<name>A0A146K061_9EUKA</name>
<sequence>MDQSDNLLSRMLVENIDNAVFHQTTIQQLQKFGLKNKTKQCSIFHQQKEKITGIVEDVPILEQIINNHKQIVNNYGSLNNGYIDQIQQLIQLNQETEFYRGTLTIYSHSLSDIQLEAINKFDEIIDEIIAPNLDSLQKIDDLKQYFVKHLHAPNAMKFGCSELWSIKTLTLNNVKALSEYDFNCFFCLVYIELKNVDTILINNMNDFIYLQTAIIPKVPYIKNSFYNCRSISHIQADSLISIEDAFGGHKKFQLYAPMLIIDQQQLELIKATLINNKINLQKTDLIDFQSTNQQLLIPHKMVKDQNS</sequence>
<accession>A0A146K061</accession>
<evidence type="ECO:0008006" key="2">
    <source>
        <dbReference type="Google" id="ProtNLM"/>
    </source>
</evidence>
<protein>
    <recommendedName>
        <fullName evidence="2">Leucine rich repeats-containing protein</fullName>
    </recommendedName>
</protein>
<proteinExistence type="predicted"/>
<dbReference type="EMBL" id="GDID01007480">
    <property type="protein sequence ID" value="JAP89126.1"/>
    <property type="molecule type" value="Transcribed_RNA"/>
</dbReference>
<gene>
    <name evidence="1" type="ORF">TPC1_31379</name>
</gene>
<evidence type="ECO:0000313" key="1">
    <source>
        <dbReference type="EMBL" id="JAP89126.1"/>
    </source>
</evidence>
<reference evidence="1" key="1">
    <citation type="submission" date="2015-07" db="EMBL/GenBank/DDBJ databases">
        <title>Adaptation to a free-living lifestyle via gene acquisitions in the diplomonad Trepomonas sp. PC1.</title>
        <authorList>
            <person name="Xu F."/>
            <person name="Jerlstrom-Hultqvist J."/>
            <person name="Kolisko M."/>
            <person name="Simpson A.G.B."/>
            <person name="Roger A.J."/>
            <person name="Svard S.G."/>
            <person name="Andersson J.O."/>
        </authorList>
    </citation>
    <scope>NUCLEOTIDE SEQUENCE</scope>
    <source>
        <strain evidence="1">PC1</strain>
    </source>
</reference>
<feature type="non-terminal residue" evidence="1">
    <location>
        <position position="307"/>
    </location>
</feature>
<dbReference type="AlphaFoldDB" id="A0A146K061"/>
<organism evidence="1">
    <name type="scientific">Trepomonas sp. PC1</name>
    <dbReference type="NCBI Taxonomy" id="1076344"/>
    <lineage>
        <taxon>Eukaryota</taxon>
        <taxon>Metamonada</taxon>
        <taxon>Diplomonadida</taxon>
        <taxon>Hexamitidae</taxon>
        <taxon>Hexamitinae</taxon>
        <taxon>Trepomonas</taxon>
    </lineage>
</organism>